<reference evidence="2" key="1">
    <citation type="submission" date="2018-11" db="EMBL/GenBank/DDBJ databases">
        <authorList>
            <person name="Alioto T."/>
            <person name="Alioto T."/>
        </authorList>
    </citation>
    <scope>NUCLEOTIDE SEQUENCE</scope>
</reference>
<gene>
    <name evidence="2" type="ORF">MGAL_10B050613</name>
</gene>
<comment type="caution">
    <text evidence="2">The sequence shown here is derived from an EMBL/GenBank/DDBJ whole genome shotgun (WGS) entry which is preliminary data.</text>
</comment>
<evidence type="ECO:0000256" key="1">
    <source>
        <dbReference type="SAM" id="MobiDB-lite"/>
    </source>
</evidence>
<feature type="region of interest" description="Disordered" evidence="1">
    <location>
        <begin position="18"/>
        <end position="57"/>
    </location>
</feature>
<dbReference type="OrthoDB" id="5977581at2759"/>
<proteinExistence type="predicted"/>
<accession>A0A8B6E5T7</accession>
<name>A0A8B6E5T7_MYTGA</name>
<dbReference type="Proteomes" id="UP000596742">
    <property type="component" value="Unassembled WGS sequence"/>
</dbReference>
<keyword evidence="3" id="KW-1185">Reference proteome</keyword>
<dbReference type="EMBL" id="UYJE01004663">
    <property type="protein sequence ID" value="VDI30167.1"/>
    <property type="molecule type" value="Genomic_DNA"/>
</dbReference>
<evidence type="ECO:0000313" key="3">
    <source>
        <dbReference type="Proteomes" id="UP000596742"/>
    </source>
</evidence>
<evidence type="ECO:0000313" key="2">
    <source>
        <dbReference type="EMBL" id="VDI30167.1"/>
    </source>
</evidence>
<sequence length="117" mass="13727">MNRLTIRRYRSLMKIQTTNDAIEGDENDTEVDEDPDYKNIISRGDDTEDDGDNNYYGGYGDETIQNTILLLYFNSAFNGNKMVQNTMVILTIRMTADYFNETIQKLMKIQTIRRYRS</sequence>
<protein>
    <submittedName>
        <fullName evidence="2">Uncharacterized protein</fullName>
    </submittedName>
</protein>
<feature type="compositionally biased region" description="Acidic residues" evidence="1">
    <location>
        <begin position="22"/>
        <end position="35"/>
    </location>
</feature>
<dbReference type="AlphaFoldDB" id="A0A8B6E5T7"/>
<organism evidence="2 3">
    <name type="scientific">Mytilus galloprovincialis</name>
    <name type="common">Mediterranean mussel</name>
    <dbReference type="NCBI Taxonomy" id="29158"/>
    <lineage>
        <taxon>Eukaryota</taxon>
        <taxon>Metazoa</taxon>
        <taxon>Spiralia</taxon>
        <taxon>Lophotrochozoa</taxon>
        <taxon>Mollusca</taxon>
        <taxon>Bivalvia</taxon>
        <taxon>Autobranchia</taxon>
        <taxon>Pteriomorphia</taxon>
        <taxon>Mytilida</taxon>
        <taxon>Mytiloidea</taxon>
        <taxon>Mytilidae</taxon>
        <taxon>Mytilinae</taxon>
        <taxon>Mytilus</taxon>
    </lineage>
</organism>